<dbReference type="PROSITE" id="PS51257">
    <property type="entry name" value="PROKAR_LIPOPROTEIN"/>
    <property type="match status" value="1"/>
</dbReference>
<sequence length="210" mass="21659">MQTGRIAGWAGWAALGMAAAGLAGCAALQPSPGKDTTVVAQAAAQAPPTQEAAPTSAWGKALQAKGCTLPDPAVADRLEQLQRELEPLGLKPRLQGCVSLAGPEPRPALVLDAWVTDGRKAMAVVRGPLADGEALDLGLEAGLQTAGLQAAGPQKAGPQKAGLQKVGLRPMPDDQVSPDVQFNRRWWQGRLGAYGLQAVPGQVRTFVPTP</sequence>
<evidence type="ECO:0000313" key="2">
    <source>
        <dbReference type="EMBL" id="SDZ11943.1"/>
    </source>
</evidence>
<proteinExistence type="predicted"/>
<protein>
    <recommendedName>
        <fullName evidence="4">Lipoprotein</fullName>
    </recommendedName>
</protein>
<feature type="signal peptide" evidence="1">
    <location>
        <begin position="1"/>
        <end position="23"/>
    </location>
</feature>
<keyword evidence="1" id="KW-0732">Signal</keyword>
<dbReference type="EMBL" id="FNPE01000012">
    <property type="protein sequence ID" value="SDZ11943.1"/>
    <property type="molecule type" value="Genomic_DNA"/>
</dbReference>
<evidence type="ECO:0000313" key="3">
    <source>
        <dbReference type="Proteomes" id="UP000183417"/>
    </source>
</evidence>
<dbReference type="Proteomes" id="UP000183417">
    <property type="component" value="Unassembled WGS sequence"/>
</dbReference>
<dbReference type="AlphaFoldDB" id="A0A1H3QF86"/>
<name>A0A1H3QF86_9BURK</name>
<dbReference type="RefSeq" id="WP_074922778.1">
    <property type="nucleotide sequence ID" value="NZ_CP141274.1"/>
</dbReference>
<reference evidence="2 3" key="1">
    <citation type="submission" date="2016-10" db="EMBL/GenBank/DDBJ databases">
        <authorList>
            <person name="de Groot N.N."/>
        </authorList>
    </citation>
    <scope>NUCLEOTIDE SEQUENCE [LARGE SCALE GENOMIC DNA]</scope>
    <source>
        <strain evidence="2 3">LMG 24775</strain>
    </source>
</reference>
<accession>A0A1H3QF86</accession>
<dbReference type="GeneID" id="94694665"/>
<gene>
    <name evidence="2" type="ORF">SAMN05421547_112129</name>
</gene>
<evidence type="ECO:0000256" key="1">
    <source>
        <dbReference type="SAM" id="SignalP"/>
    </source>
</evidence>
<evidence type="ECO:0008006" key="4">
    <source>
        <dbReference type="Google" id="ProtNLM"/>
    </source>
</evidence>
<feature type="chain" id="PRO_5010245493" description="Lipoprotein" evidence="1">
    <location>
        <begin position="24"/>
        <end position="210"/>
    </location>
</feature>
<organism evidence="2 3">
    <name type="scientific">Delftia lacustris</name>
    <dbReference type="NCBI Taxonomy" id="558537"/>
    <lineage>
        <taxon>Bacteria</taxon>
        <taxon>Pseudomonadati</taxon>
        <taxon>Pseudomonadota</taxon>
        <taxon>Betaproteobacteria</taxon>
        <taxon>Burkholderiales</taxon>
        <taxon>Comamonadaceae</taxon>
        <taxon>Delftia</taxon>
    </lineage>
</organism>